<organism evidence="1 2">
    <name type="scientific">Mucuna pruriens</name>
    <name type="common">Velvet bean</name>
    <name type="synonym">Dolichos pruriens</name>
    <dbReference type="NCBI Taxonomy" id="157652"/>
    <lineage>
        <taxon>Eukaryota</taxon>
        <taxon>Viridiplantae</taxon>
        <taxon>Streptophyta</taxon>
        <taxon>Embryophyta</taxon>
        <taxon>Tracheophyta</taxon>
        <taxon>Spermatophyta</taxon>
        <taxon>Magnoliopsida</taxon>
        <taxon>eudicotyledons</taxon>
        <taxon>Gunneridae</taxon>
        <taxon>Pentapetalae</taxon>
        <taxon>rosids</taxon>
        <taxon>fabids</taxon>
        <taxon>Fabales</taxon>
        <taxon>Fabaceae</taxon>
        <taxon>Papilionoideae</taxon>
        <taxon>50 kb inversion clade</taxon>
        <taxon>NPAAA clade</taxon>
        <taxon>indigoferoid/millettioid clade</taxon>
        <taxon>Phaseoleae</taxon>
        <taxon>Mucuna</taxon>
    </lineage>
</organism>
<sequence length="70" mass="8039">MPFGLTNAPSTFISKTLDELVEHLYVALNVLRKNKLNENLKKYSSYLEFCCVFSLKGISVNEEKIKAIRE</sequence>
<dbReference type="AlphaFoldDB" id="A0A371F944"/>
<name>A0A371F944_MUCPR</name>
<dbReference type="InterPro" id="IPR043502">
    <property type="entry name" value="DNA/RNA_pol_sf"/>
</dbReference>
<accession>A0A371F944</accession>
<evidence type="ECO:0000313" key="1">
    <source>
        <dbReference type="EMBL" id="RDX74807.1"/>
    </source>
</evidence>
<evidence type="ECO:0000313" key="2">
    <source>
        <dbReference type="Proteomes" id="UP000257109"/>
    </source>
</evidence>
<feature type="non-terminal residue" evidence="1">
    <location>
        <position position="1"/>
    </location>
</feature>
<protein>
    <recommendedName>
        <fullName evidence="3">Reverse transcriptase domain-containing protein</fullName>
    </recommendedName>
</protein>
<dbReference type="SUPFAM" id="SSF56672">
    <property type="entry name" value="DNA/RNA polymerases"/>
    <property type="match status" value="1"/>
</dbReference>
<evidence type="ECO:0008006" key="3">
    <source>
        <dbReference type="Google" id="ProtNLM"/>
    </source>
</evidence>
<comment type="caution">
    <text evidence="1">The sequence shown here is derived from an EMBL/GenBank/DDBJ whole genome shotgun (WGS) entry which is preliminary data.</text>
</comment>
<reference evidence="1" key="1">
    <citation type="submission" date="2018-05" db="EMBL/GenBank/DDBJ databases">
        <title>Draft genome of Mucuna pruriens seed.</title>
        <authorList>
            <person name="Nnadi N.E."/>
            <person name="Vos R."/>
            <person name="Hasami M.H."/>
            <person name="Devisetty U.K."/>
            <person name="Aguiy J.C."/>
        </authorList>
    </citation>
    <scope>NUCLEOTIDE SEQUENCE [LARGE SCALE GENOMIC DNA]</scope>
    <source>
        <strain evidence="1">JCA_2017</strain>
    </source>
</reference>
<gene>
    <name evidence="1" type="ORF">CR513_45397</name>
</gene>
<proteinExistence type="predicted"/>
<dbReference type="EMBL" id="QJKJ01010054">
    <property type="protein sequence ID" value="RDX74807.1"/>
    <property type="molecule type" value="Genomic_DNA"/>
</dbReference>
<keyword evidence="2" id="KW-1185">Reference proteome</keyword>
<dbReference type="Proteomes" id="UP000257109">
    <property type="component" value="Unassembled WGS sequence"/>
</dbReference>